<dbReference type="AlphaFoldDB" id="A0A1E3WF28"/>
<dbReference type="EMBL" id="MDCJ01000007">
    <property type="protein sequence ID" value="ODS04411.1"/>
    <property type="molecule type" value="Genomic_DNA"/>
</dbReference>
<dbReference type="OrthoDB" id="5677241at2"/>
<evidence type="ECO:0000313" key="2">
    <source>
        <dbReference type="Proteomes" id="UP000095131"/>
    </source>
</evidence>
<proteinExistence type="predicted"/>
<accession>A0A1E3WF28</accession>
<reference evidence="1 2" key="1">
    <citation type="submission" date="2016-08" db="EMBL/GenBank/DDBJ databases">
        <title>Genome sequencing of Vibrio scophthalmi strain FP3289, an isolated from Paralichthys olivaceus.</title>
        <authorList>
            <person name="Han H.-J."/>
        </authorList>
    </citation>
    <scope>NUCLEOTIDE SEQUENCE [LARGE SCALE GENOMIC DNA]</scope>
    <source>
        <strain evidence="1 2">FP3289</strain>
    </source>
</reference>
<dbReference type="Proteomes" id="UP000095131">
    <property type="component" value="Unassembled WGS sequence"/>
</dbReference>
<dbReference type="RefSeq" id="WP_069447639.1">
    <property type="nucleotide sequence ID" value="NZ_MDCJ01000007.1"/>
</dbReference>
<protein>
    <recommendedName>
        <fullName evidence="3">DUF4342 domain-containing protein</fullName>
    </recommendedName>
</protein>
<name>A0A1E3WF28_9VIBR</name>
<gene>
    <name evidence="1" type="ORF">VSF3289_03550</name>
</gene>
<comment type="caution">
    <text evidence="1">The sequence shown here is derived from an EMBL/GenBank/DDBJ whole genome shotgun (WGS) entry which is preliminary data.</text>
</comment>
<evidence type="ECO:0008006" key="3">
    <source>
        <dbReference type="Google" id="ProtNLM"/>
    </source>
</evidence>
<organism evidence="1 2">
    <name type="scientific">Vibrio scophthalmi</name>
    <dbReference type="NCBI Taxonomy" id="45658"/>
    <lineage>
        <taxon>Bacteria</taxon>
        <taxon>Pseudomonadati</taxon>
        <taxon>Pseudomonadota</taxon>
        <taxon>Gammaproteobacteria</taxon>
        <taxon>Vibrionales</taxon>
        <taxon>Vibrionaceae</taxon>
        <taxon>Vibrio</taxon>
    </lineage>
</organism>
<evidence type="ECO:0000313" key="1">
    <source>
        <dbReference type="EMBL" id="ODS04411.1"/>
    </source>
</evidence>
<sequence length="111" mass="12357">MSKGNVLHHISDHELRALIDKRESFTITRVTNFKQTLKKIEQIIEENGATCRIYTAGRAATMAIYLIPSPALLFGLASAVAITAHNIATRNPDYEIAKFPLSDTIVVNYNK</sequence>